<dbReference type="InterPro" id="IPR027417">
    <property type="entry name" value="P-loop_NTPase"/>
</dbReference>
<evidence type="ECO:0000256" key="2">
    <source>
        <dbReference type="ARBA" id="ARBA00022741"/>
    </source>
</evidence>
<proteinExistence type="predicted"/>
<keyword evidence="6" id="KW-1185">Reference proteome</keyword>
<dbReference type="InterPro" id="IPR017871">
    <property type="entry name" value="ABC_transporter-like_CS"/>
</dbReference>
<sequence>MTDYVINTKGLMKSYGSNLAINNISIDIKKEGIIGLIGRNGSGKTTFMRMCAGLLNKTDGDLQVLGGKPMDNLEIVDRLVYTYHNMAYDNNLKLIDIINSFQIMYKGFDVSFALKLLKYFELNEKQKYKSLSQGMASVFNFICAISTRAELTMLDEPVLGMDITVRRSVYEVLLRDYTENPRTIIISSHLLSELEGILSEIILINKGQLLLYKDIDEMKEIAYRVDGNADSILNFTRDKKVIYSRTGLLYSFSIVFGNLKDEMSIATKSNITLSTLRPEDLCMYLTQENKEEELKCLWEE</sequence>
<dbReference type="InterPro" id="IPR051782">
    <property type="entry name" value="ABC_Transporter_VariousFunc"/>
</dbReference>
<accession>A0A4R2T7D9</accession>
<dbReference type="PROSITE" id="PS50893">
    <property type="entry name" value="ABC_TRANSPORTER_2"/>
    <property type="match status" value="1"/>
</dbReference>
<evidence type="ECO:0000313" key="6">
    <source>
        <dbReference type="Proteomes" id="UP000295504"/>
    </source>
</evidence>
<keyword evidence="1" id="KW-0813">Transport</keyword>
<dbReference type="SMART" id="SM00382">
    <property type="entry name" value="AAA"/>
    <property type="match status" value="1"/>
</dbReference>
<dbReference type="Pfam" id="PF00005">
    <property type="entry name" value="ABC_tran"/>
    <property type="match status" value="1"/>
</dbReference>
<reference evidence="5 6" key="1">
    <citation type="submission" date="2019-03" db="EMBL/GenBank/DDBJ databases">
        <title>Genomic Encyclopedia of Type Strains, Phase IV (KMG-IV): sequencing the most valuable type-strain genomes for metagenomic binning, comparative biology and taxonomic classification.</title>
        <authorList>
            <person name="Goeker M."/>
        </authorList>
    </citation>
    <scope>NUCLEOTIDE SEQUENCE [LARGE SCALE GENOMIC DNA]</scope>
    <source>
        <strain evidence="5 6">DSM 100013</strain>
    </source>
</reference>
<protein>
    <submittedName>
        <fullName evidence="5">ABC-2 type transport system ATP-binding protein</fullName>
    </submittedName>
</protein>
<feature type="domain" description="ABC transporter" evidence="4">
    <location>
        <begin position="6"/>
        <end position="231"/>
    </location>
</feature>
<dbReference type="GO" id="GO:0005524">
    <property type="term" value="F:ATP binding"/>
    <property type="evidence" value="ECO:0007669"/>
    <property type="project" value="UniProtKB-KW"/>
</dbReference>
<dbReference type="CDD" id="cd03230">
    <property type="entry name" value="ABC_DR_subfamily_A"/>
    <property type="match status" value="1"/>
</dbReference>
<dbReference type="SUPFAM" id="SSF52540">
    <property type="entry name" value="P-loop containing nucleoside triphosphate hydrolases"/>
    <property type="match status" value="1"/>
</dbReference>
<evidence type="ECO:0000256" key="1">
    <source>
        <dbReference type="ARBA" id="ARBA00022448"/>
    </source>
</evidence>
<keyword evidence="2" id="KW-0547">Nucleotide-binding</keyword>
<gene>
    <name evidence="5" type="ORF">EDD79_10457</name>
</gene>
<comment type="caution">
    <text evidence="5">The sequence shown here is derived from an EMBL/GenBank/DDBJ whole genome shotgun (WGS) entry which is preliminary data.</text>
</comment>
<keyword evidence="3 5" id="KW-0067">ATP-binding</keyword>
<dbReference type="InterPro" id="IPR003593">
    <property type="entry name" value="AAA+_ATPase"/>
</dbReference>
<dbReference type="OrthoDB" id="9804819at2"/>
<dbReference type="PANTHER" id="PTHR42939">
    <property type="entry name" value="ABC TRANSPORTER ATP-BINDING PROTEIN ALBC-RELATED"/>
    <property type="match status" value="1"/>
</dbReference>
<dbReference type="EMBL" id="SLYC01000045">
    <property type="protein sequence ID" value="TCP97601.1"/>
    <property type="molecule type" value="Genomic_DNA"/>
</dbReference>
<dbReference type="GO" id="GO:0016887">
    <property type="term" value="F:ATP hydrolysis activity"/>
    <property type="evidence" value="ECO:0007669"/>
    <property type="project" value="InterPro"/>
</dbReference>
<evidence type="ECO:0000259" key="4">
    <source>
        <dbReference type="PROSITE" id="PS50893"/>
    </source>
</evidence>
<organism evidence="5 6">
    <name type="scientific">Serpentinicella alkaliphila</name>
    <dbReference type="NCBI Taxonomy" id="1734049"/>
    <lineage>
        <taxon>Bacteria</taxon>
        <taxon>Bacillati</taxon>
        <taxon>Bacillota</taxon>
        <taxon>Clostridia</taxon>
        <taxon>Peptostreptococcales</taxon>
        <taxon>Natronincolaceae</taxon>
        <taxon>Serpentinicella</taxon>
    </lineage>
</organism>
<name>A0A4R2T7D9_9FIRM</name>
<dbReference type="Gene3D" id="3.40.50.300">
    <property type="entry name" value="P-loop containing nucleotide triphosphate hydrolases"/>
    <property type="match status" value="1"/>
</dbReference>
<dbReference type="Proteomes" id="UP000295504">
    <property type="component" value="Unassembled WGS sequence"/>
</dbReference>
<dbReference type="InterPro" id="IPR003439">
    <property type="entry name" value="ABC_transporter-like_ATP-bd"/>
</dbReference>
<dbReference type="PROSITE" id="PS00211">
    <property type="entry name" value="ABC_TRANSPORTER_1"/>
    <property type="match status" value="1"/>
</dbReference>
<dbReference type="PANTHER" id="PTHR42939:SF1">
    <property type="entry name" value="ABC TRANSPORTER ATP-BINDING PROTEIN ALBC-RELATED"/>
    <property type="match status" value="1"/>
</dbReference>
<dbReference type="AlphaFoldDB" id="A0A4R2T7D9"/>
<evidence type="ECO:0000256" key="3">
    <source>
        <dbReference type="ARBA" id="ARBA00022840"/>
    </source>
</evidence>
<dbReference type="RefSeq" id="WP_132849453.1">
    <property type="nucleotide sequence ID" value="NZ_CP058648.1"/>
</dbReference>
<evidence type="ECO:0000313" key="5">
    <source>
        <dbReference type="EMBL" id="TCP97601.1"/>
    </source>
</evidence>